<keyword evidence="2" id="KW-1185">Reference proteome</keyword>
<protein>
    <submittedName>
        <fullName evidence="1">Uncharacterized protein</fullName>
    </submittedName>
</protein>
<organism evidence="1 2">
    <name type="scientific">Mucilaginibacter dorajii</name>
    <dbReference type="NCBI Taxonomy" id="692994"/>
    <lineage>
        <taxon>Bacteria</taxon>
        <taxon>Pseudomonadati</taxon>
        <taxon>Bacteroidota</taxon>
        <taxon>Sphingobacteriia</taxon>
        <taxon>Sphingobacteriales</taxon>
        <taxon>Sphingobacteriaceae</taxon>
        <taxon>Mucilaginibacter</taxon>
    </lineage>
</organism>
<sequence length="64" mass="7526">MQESQFEEVKSVIDLIQANTSWTWYNNVELEKLNEKIDIMLGVLDENNELLRELICVIKNQRSG</sequence>
<gene>
    <name evidence="1" type="ORF">GCM10022210_33230</name>
</gene>
<dbReference type="Proteomes" id="UP001500742">
    <property type="component" value="Unassembled WGS sequence"/>
</dbReference>
<evidence type="ECO:0000313" key="1">
    <source>
        <dbReference type="EMBL" id="GAA3979500.1"/>
    </source>
</evidence>
<proteinExistence type="predicted"/>
<evidence type="ECO:0000313" key="2">
    <source>
        <dbReference type="Proteomes" id="UP001500742"/>
    </source>
</evidence>
<name>A0ABP7QBT6_9SPHI</name>
<comment type="caution">
    <text evidence="1">The sequence shown here is derived from an EMBL/GenBank/DDBJ whole genome shotgun (WGS) entry which is preliminary data.</text>
</comment>
<accession>A0ABP7QBT6</accession>
<dbReference type="RefSeq" id="WP_259088132.1">
    <property type="nucleotide sequence ID" value="NZ_BAAAZC010000025.1"/>
</dbReference>
<reference evidence="2" key="1">
    <citation type="journal article" date="2019" name="Int. J. Syst. Evol. Microbiol.">
        <title>The Global Catalogue of Microorganisms (GCM) 10K type strain sequencing project: providing services to taxonomists for standard genome sequencing and annotation.</title>
        <authorList>
            <consortium name="The Broad Institute Genomics Platform"/>
            <consortium name="The Broad Institute Genome Sequencing Center for Infectious Disease"/>
            <person name="Wu L."/>
            <person name="Ma J."/>
        </authorList>
    </citation>
    <scope>NUCLEOTIDE SEQUENCE [LARGE SCALE GENOMIC DNA]</scope>
    <source>
        <strain evidence="2">JCM 16601</strain>
    </source>
</reference>
<dbReference type="EMBL" id="BAAAZC010000025">
    <property type="protein sequence ID" value="GAA3979500.1"/>
    <property type="molecule type" value="Genomic_DNA"/>
</dbReference>